<evidence type="ECO:0000256" key="6">
    <source>
        <dbReference type="PIRNR" id="PIRNR005651"/>
    </source>
</evidence>
<gene>
    <name evidence="8" type="ORF">EOD43_13525</name>
</gene>
<dbReference type="Pfam" id="PF01145">
    <property type="entry name" value="Band_7"/>
    <property type="match status" value="1"/>
</dbReference>
<dbReference type="RefSeq" id="WP_127744371.1">
    <property type="nucleotide sequence ID" value="NZ_SACN01000001.1"/>
</dbReference>
<evidence type="ECO:0000256" key="4">
    <source>
        <dbReference type="ARBA" id="ARBA00022989"/>
    </source>
</evidence>
<dbReference type="Proteomes" id="UP000282971">
    <property type="component" value="Unassembled WGS sequence"/>
</dbReference>
<comment type="caution">
    <text evidence="8">The sequence shown here is derived from an EMBL/GenBank/DDBJ whole genome shotgun (WGS) entry which is preliminary data.</text>
</comment>
<keyword evidence="3" id="KW-0812">Transmembrane</keyword>
<comment type="function">
    <text evidence="6">HflC and HflK could regulate a protease.</text>
</comment>
<dbReference type="InterPro" id="IPR010200">
    <property type="entry name" value="HflC"/>
</dbReference>
<evidence type="ECO:0000313" key="9">
    <source>
        <dbReference type="Proteomes" id="UP000282971"/>
    </source>
</evidence>
<dbReference type="EMBL" id="SACN01000001">
    <property type="protein sequence ID" value="RVT94796.1"/>
    <property type="molecule type" value="Genomic_DNA"/>
</dbReference>
<comment type="subcellular location">
    <subcellularLocation>
        <location evidence="1">Membrane</location>
        <topology evidence="1">Single-pass membrane protein</topology>
    </subcellularLocation>
</comment>
<dbReference type="AlphaFoldDB" id="A0A437MAZ6"/>
<dbReference type="SMART" id="SM00244">
    <property type="entry name" value="PHB"/>
    <property type="match status" value="1"/>
</dbReference>
<feature type="domain" description="Band 7" evidence="7">
    <location>
        <begin position="28"/>
        <end position="202"/>
    </location>
</feature>
<dbReference type="SUPFAM" id="SSF117892">
    <property type="entry name" value="Band 7/SPFH domain"/>
    <property type="match status" value="1"/>
</dbReference>
<evidence type="ECO:0000313" key="8">
    <source>
        <dbReference type="EMBL" id="RVT94796.1"/>
    </source>
</evidence>
<keyword evidence="9" id="KW-1185">Reference proteome</keyword>
<evidence type="ECO:0000256" key="1">
    <source>
        <dbReference type="ARBA" id="ARBA00004167"/>
    </source>
</evidence>
<comment type="similarity">
    <text evidence="2 6">Belongs to the band 7/mec-2 family. HflC subfamily.</text>
</comment>
<keyword evidence="8" id="KW-0645">Protease</keyword>
<proteinExistence type="inferred from homology"/>
<keyword evidence="5" id="KW-0472">Membrane</keyword>
<dbReference type="PANTHER" id="PTHR42911">
    <property type="entry name" value="MODULATOR OF FTSH PROTEASE HFLC"/>
    <property type="match status" value="1"/>
</dbReference>
<dbReference type="InterPro" id="IPR001107">
    <property type="entry name" value="Band_7"/>
</dbReference>
<evidence type="ECO:0000259" key="7">
    <source>
        <dbReference type="SMART" id="SM00244"/>
    </source>
</evidence>
<dbReference type="CDD" id="cd03405">
    <property type="entry name" value="SPFH_HflC"/>
    <property type="match status" value="1"/>
</dbReference>
<organism evidence="8 9">
    <name type="scientific">Sphingomonas crocodyli</name>
    <dbReference type="NCBI Taxonomy" id="1979270"/>
    <lineage>
        <taxon>Bacteria</taxon>
        <taxon>Pseudomonadati</taxon>
        <taxon>Pseudomonadota</taxon>
        <taxon>Alphaproteobacteria</taxon>
        <taxon>Sphingomonadales</taxon>
        <taxon>Sphingomonadaceae</taxon>
        <taxon>Sphingomonas</taxon>
    </lineage>
</organism>
<dbReference type="GO" id="GO:0008233">
    <property type="term" value="F:peptidase activity"/>
    <property type="evidence" value="ECO:0007669"/>
    <property type="project" value="UniProtKB-KW"/>
</dbReference>
<protein>
    <recommendedName>
        <fullName evidence="6">Protein HflC</fullName>
    </recommendedName>
</protein>
<dbReference type="Gene3D" id="3.30.479.30">
    <property type="entry name" value="Band 7 domain"/>
    <property type="match status" value="1"/>
</dbReference>
<dbReference type="GO" id="GO:0006508">
    <property type="term" value="P:proteolysis"/>
    <property type="evidence" value="ECO:0007669"/>
    <property type="project" value="UniProtKB-KW"/>
</dbReference>
<evidence type="ECO:0000256" key="2">
    <source>
        <dbReference type="ARBA" id="ARBA00007862"/>
    </source>
</evidence>
<keyword evidence="4" id="KW-1133">Transmembrane helix</keyword>
<dbReference type="PIRSF" id="PIRSF005651">
    <property type="entry name" value="HflC"/>
    <property type="match status" value="1"/>
</dbReference>
<keyword evidence="8" id="KW-0378">Hydrolase</keyword>
<evidence type="ECO:0000256" key="5">
    <source>
        <dbReference type="ARBA" id="ARBA00023136"/>
    </source>
</evidence>
<dbReference type="OrthoDB" id="9812991at2"/>
<dbReference type="InterPro" id="IPR036013">
    <property type="entry name" value="Band_7/SPFH_dom_sf"/>
</dbReference>
<evidence type="ECO:0000256" key="3">
    <source>
        <dbReference type="ARBA" id="ARBA00022692"/>
    </source>
</evidence>
<dbReference type="GO" id="GO:0016020">
    <property type="term" value="C:membrane"/>
    <property type="evidence" value="ECO:0007669"/>
    <property type="project" value="UniProtKB-SubCell"/>
</dbReference>
<sequence length="289" mass="32281">MSLSDTLAGRRMIALSITALILLFVLANTIAIVPETKQALIVRTGEPVTVYNAYRPNQEFGRTGAGLIARIPFVENIVWIDKRVLDFDMQRQSVLSTDQLRLEVDAYARFRIINPLRMYITAGSERRVGEALRPILGSSLRNELGKRPFAALLSPERGQVMDNIQDRLNKVAAQYGAQIVDVRIKRADLPDGTPLESAFQRMRTAREQEARSILAEGRKQAQIITAEADAQAAATYAASFGKDPEFYDFYRAMQSYRMTFGTDGTEAPGAASVILSPDNEYLKQFKGRR</sequence>
<dbReference type="PANTHER" id="PTHR42911:SF1">
    <property type="entry name" value="MODULATOR OF FTSH PROTEASE HFLC"/>
    <property type="match status" value="1"/>
</dbReference>
<accession>A0A437MAZ6</accession>
<name>A0A437MAZ6_9SPHN</name>
<reference evidence="8 9" key="1">
    <citation type="submission" date="2019-01" db="EMBL/GenBank/DDBJ databases">
        <authorList>
            <person name="Chen W.-M."/>
        </authorList>
    </citation>
    <scope>NUCLEOTIDE SEQUENCE [LARGE SCALE GENOMIC DNA]</scope>
    <source>
        <strain evidence="8 9">CCP-7</strain>
    </source>
</reference>